<dbReference type="GeneID" id="64824846"/>
<feature type="binding site" evidence="1">
    <location>
        <begin position="68"/>
        <end position="72"/>
    </location>
    <ligand>
        <name>(6S)-NADPHX</name>
        <dbReference type="ChEBI" id="CHEBI:64076"/>
    </ligand>
</feature>
<dbReference type="EMBL" id="AOLR01000046">
    <property type="protein sequence ID" value="EMA09520.1"/>
    <property type="molecule type" value="Genomic_DNA"/>
</dbReference>
<dbReference type="AlphaFoldDB" id="M0JPD7"/>
<comment type="cofactor">
    <cofactor evidence="1">
        <name>K(+)</name>
        <dbReference type="ChEBI" id="CHEBI:29103"/>
    </cofactor>
    <text evidence="1">Binds 1 potassium ion per subunit.</text>
</comment>
<protein>
    <recommendedName>
        <fullName evidence="1">NAD(P)H-hydrate epimerase</fullName>
        <ecNumber evidence="1">5.1.99.6</ecNumber>
    </recommendedName>
    <alternativeName>
        <fullName evidence="1">NAD(P)HX epimerase</fullName>
    </alternativeName>
</protein>
<organism evidence="3 4">
    <name type="scientific">Haloarcula marismortui ATCC 33800</name>
    <dbReference type="NCBI Taxonomy" id="662476"/>
    <lineage>
        <taxon>Archaea</taxon>
        <taxon>Methanobacteriati</taxon>
        <taxon>Methanobacteriota</taxon>
        <taxon>Stenosarchaea group</taxon>
        <taxon>Halobacteria</taxon>
        <taxon>Halobacteriales</taxon>
        <taxon>Haloarculaceae</taxon>
        <taxon>Haloarcula</taxon>
    </lineage>
</organism>
<dbReference type="EC" id="5.1.99.6" evidence="1"/>
<keyword evidence="1" id="KW-0547">Nucleotide-binding</keyword>
<gene>
    <name evidence="1" type="primary">nnrE</name>
    <name evidence="3" type="ORF">C436_19026</name>
</gene>
<keyword evidence="1" id="KW-0479">Metal-binding</keyword>
<comment type="function">
    <text evidence="1">Catalyzes the epimerization of the S- and R-forms of NAD(P)HX, a damaged form of NAD(P)H that is a result of enzymatic or heat-dependent hydration. This is a prerequisite for the S-specific NAD(P)H-hydrate dehydratase to allow the repair of both epimers of NAD(P)HX.</text>
</comment>
<dbReference type="GO" id="GO:0046872">
    <property type="term" value="F:metal ion binding"/>
    <property type="evidence" value="ECO:0007669"/>
    <property type="project" value="UniProtKB-KW"/>
</dbReference>
<feature type="binding site" evidence="1">
    <location>
        <position position="69"/>
    </location>
    <ligand>
        <name>K(+)</name>
        <dbReference type="ChEBI" id="CHEBI:29103"/>
    </ligand>
</feature>
<keyword evidence="1" id="KW-0413">Isomerase</keyword>
<dbReference type="GO" id="GO:0033962">
    <property type="term" value="P:P-body assembly"/>
    <property type="evidence" value="ECO:0007669"/>
    <property type="project" value="TreeGrafter"/>
</dbReference>
<comment type="catalytic activity">
    <reaction evidence="1">
        <text>(6R)-NADHX = (6S)-NADHX</text>
        <dbReference type="Rhea" id="RHEA:32215"/>
        <dbReference type="ChEBI" id="CHEBI:64074"/>
        <dbReference type="ChEBI" id="CHEBI:64075"/>
        <dbReference type="EC" id="5.1.99.6"/>
    </reaction>
</comment>
<comment type="similarity">
    <text evidence="1">Belongs to the NnrE/AIBP family.</text>
</comment>
<comment type="caution">
    <text evidence="1">Lacks conserved residue(s) required for the propagation of feature annotation.</text>
</comment>
<comment type="catalytic activity">
    <reaction evidence="1">
        <text>(6R)-NADPHX = (6S)-NADPHX</text>
        <dbReference type="Rhea" id="RHEA:32227"/>
        <dbReference type="ChEBI" id="CHEBI:64076"/>
        <dbReference type="ChEBI" id="CHEBI:64077"/>
        <dbReference type="EC" id="5.1.99.6"/>
    </reaction>
</comment>
<dbReference type="Gene3D" id="3.40.50.10260">
    <property type="entry name" value="YjeF N-terminal domain"/>
    <property type="match status" value="1"/>
</dbReference>
<evidence type="ECO:0000313" key="4">
    <source>
        <dbReference type="Proteomes" id="UP000011659"/>
    </source>
</evidence>
<dbReference type="PANTHER" id="PTHR13612:SF0">
    <property type="entry name" value="ENHANCER OF MRNA-DECAPPING PROTEIN 3"/>
    <property type="match status" value="1"/>
</dbReference>
<accession>M0JPD7</accession>
<dbReference type="RefSeq" id="WP_004966392.1">
    <property type="nucleotide sequence ID" value="NZ_AOLR01000046.1"/>
</dbReference>
<dbReference type="GO" id="GO:0000932">
    <property type="term" value="C:P-body"/>
    <property type="evidence" value="ECO:0007669"/>
    <property type="project" value="TreeGrafter"/>
</dbReference>
<name>M0JPD7_9EURY</name>
<evidence type="ECO:0000259" key="2">
    <source>
        <dbReference type="PROSITE" id="PS51385"/>
    </source>
</evidence>
<evidence type="ECO:0000256" key="1">
    <source>
        <dbReference type="HAMAP-Rule" id="MF_01966"/>
    </source>
</evidence>
<feature type="domain" description="YjeF N-terminal" evidence="2">
    <location>
        <begin position="22"/>
        <end position="218"/>
    </location>
</feature>
<dbReference type="NCBIfam" id="TIGR00197">
    <property type="entry name" value="yjeF_nterm"/>
    <property type="match status" value="1"/>
</dbReference>
<dbReference type="InterPro" id="IPR036652">
    <property type="entry name" value="YjeF_N_dom_sf"/>
</dbReference>
<dbReference type="PATRIC" id="fig|662476.7.peg.3799"/>
<dbReference type="GO" id="GO:0031087">
    <property type="term" value="P:deadenylation-independent decapping of nuclear-transcribed mRNA"/>
    <property type="evidence" value="ECO:0007669"/>
    <property type="project" value="TreeGrafter"/>
</dbReference>
<keyword evidence="1" id="KW-0630">Potassium</keyword>
<keyword evidence="1" id="KW-0520">NAD</keyword>
<keyword evidence="3" id="KW-0418">Kinase</keyword>
<dbReference type="Proteomes" id="UP000011659">
    <property type="component" value="Unassembled WGS sequence"/>
</dbReference>
<dbReference type="PROSITE" id="PS51385">
    <property type="entry name" value="YJEF_N"/>
    <property type="match status" value="1"/>
</dbReference>
<evidence type="ECO:0000313" key="3">
    <source>
        <dbReference type="EMBL" id="EMA09520.1"/>
    </source>
</evidence>
<comment type="caution">
    <text evidence="3">The sequence shown here is derived from an EMBL/GenBank/DDBJ whole genome shotgun (WGS) entry which is preliminary data.</text>
</comment>
<feature type="binding site" evidence="1">
    <location>
        <position position="166"/>
    </location>
    <ligand>
        <name>(6S)-NADPHX</name>
        <dbReference type="ChEBI" id="CHEBI:64076"/>
    </ligand>
</feature>
<sequence length="239" mass="24545">MDSTLFHTADGEPVPAVTAAEMRAVDRVAVETFGLSLLRMMENAGRNLAAAVREVRSGPVTVLAGSGGNGGGGLCCARHLANRELSVSVVLDRDPGELEGAARTQYETLSAMDVPIDVGTAALESADPAALVDALVGYGLDGALRGQAADLARATAKRDCPVVSLDVPSGINATTGAVVGPAVDPDQVVTLALPKTGLTETGAALRLADISIPAGVYEQLDSPYTSPFDDSYTVEIRRQ</sequence>
<dbReference type="Pfam" id="PF03853">
    <property type="entry name" value="YjeF_N"/>
    <property type="match status" value="1"/>
</dbReference>
<proteinExistence type="inferred from homology"/>
<dbReference type="GO" id="GO:0016301">
    <property type="term" value="F:kinase activity"/>
    <property type="evidence" value="ECO:0007669"/>
    <property type="project" value="UniProtKB-KW"/>
</dbReference>
<reference evidence="3 4" key="1">
    <citation type="journal article" date="2014" name="PLoS Genet.">
        <title>Phylogenetically driven sequencing of extremely halophilic archaea reveals strategies for static and dynamic osmo-response.</title>
        <authorList>
            <person name="Becker E.A."/>
            <person name="Seitzer P.M."/>
            <person name="Tritt A."/>
            <person name="Larsen D."/>
            <person name="Krusor M."/>
            <person name="Yao A.I."/>
            <person name="Wu D."/>
            <person name="Madern D."/>
            <person name="Eisen J.A."/>
            <person name="Darling A.E."/>
            <person name="Facciotti M.T."/>
        </authorList>
    </citation>
    <scope>NUCLEOTIDE SEQUENCE [LARGE SCALE GENOMIC DNA]</scope>
    <source>
        <strain evidence="3 4">ATCC 33800</strain>
    </source>
</reference>
<feature type="binding site" evidence="1">
    <location>
        <position position="133"/>
    </location>
    <ligand>
        <name>K(+)</name>
        <dbReference type="ChEBI" id="CHEBI:29103"/>
    </ligand>
</feature>
<dbReference type="SUPFAM" id="SSF64153">
    <property type="entry name" value="YjeF N-terminal domain-like"/>
    <property type="match status" value="1"/>
</dbReference>
<dbReference type="GO" id="GO:0052856">
    <property type="term" value="F:NAD(P)HX epimerase activity"/>
    <property type="evidence" value="ECO:0007669"/>
    <property type="project" value="UniProtKB-UniRule"/>
</dbReference>
<feature type="binding site" evidence="1">
    <location>
        <begin position="137"/>
        <end position="143"/>
    </location>
    <ligand>
        <name>(6S)-NADPHX</name>
        <dbReference type="ChEBI" id="CHEBI:64076"/>
    </ligand>
</feature>
<dbReference type="GO" id="GO:0000166">
    <property type="term" value="F:nucleotide binding"/>
    <property type="evidence" value="ECO:0007669"/>
    <property type="project" value="UniProtKB-KW"/>
</dbReference>
<keyword evidence="3" id="KW-0808">Transferase</keyword>
<dbReference type="GO" id="GO:0003729">
    <property type="term" value="F:mRNA binding"/>
    <property type="evidence" value="ECO:0007669"/>
    <property type="project" value="TreeGrafter"/>
</dbReference>
<dbReference type="HAMAP" id="MF_01966">
    <property type="entry name" value="NADHX_epimerase"/>
    <property type="match status" value="1"/>
</dbReference>
<dbReference type="InterPro" id="IPR004443">
    <property type="entry name" value="YjeF_N_dom"/>
</dbReference>
<keyword evidence="4" id="KW-1185">Reference proteome</keyword>
<feature type="binding site" evidence="1">
    <location>
        <position position="169"/>
    </location>
    <ligand>
        <name>K(+)</name>
        <dbReference type="ChEBI" id="CHEBI:29103"/>
    </ligand>
</feature>
<dbReference type="PANTHER" id="PTHR13612">
    <property type="entry name" value="ENHANCER OF MRNA-DECAPPING PROTEIN 3"/>
    <property type="match status" value="1"/>
</dbReference>
<keyword evidence="1" id="KW-0521">NADP</keyword>